<name>A0AC60P5A0_IXOPE</name>
<feature type="non-terminal residue" evidence="1">
    <location>
        <position position="1"/>
    </location>
</feature>
<proteinExistence type="predicted"/>
<evidence type="ECO:0000313" key="2">
    <source>
        <dbReference type="Proteomes" id="UP000805193"/>
    </source>
</evidence>
<reference evidence="1 2" key="1">
    <citation type="journal article" date="2020" name="Cell">
        <title>Large-Scale Comparative Analyses of Tick Genomes Elucidate Their Genetic Diversity and Vector Capacities.</title>
        <authorList>
            <consortium name="Tick Genome and Microbiome Consortium (TIGMIC)"/>
            <person name="Jia N."/>
            <person name="Wang J."/>
            <person name="Shi W."/>
            <person name="Du L."/>
            <person name="Sun Y."/>
            <person name="Zhan W."/>
            <person name="Jiang J.F."/>
            <person name="Wang Q."/>
            <person name="Zhang B."/>
            <person name="Ji P."/>
            <person name="Bell-Sakyi L."/>
            <person name="Cui X.M."/>
            <person name="Yuan T.T."/>
            <person name="Jiang B.G."/>
            <person name="Yang W.F."/>
            <person name="Lam T.T."/>
            <person name="Chang Q.C."/>
            <person name="Ding S.J."/>
            <person name="Wang X.J."/>
            <person name="Zhu J.G."/>
            <person name="Ruan X.D."/>
            <person name="Zhao L."/>
            <person name="Wei J.T."/>
            <person name="Ye R.Z."/>
            <person name="Que T.C."/>
            <person name="Du C.H."/>
            <person name="Zhou Y.H."/>
            <person name="Cheng J.X."/>
            <person name="Dai P.F."/>
            <person name="Guo W.B."/>
            <person name="Han X.H."/>
            <person name="Huang E.J."/>
            <person name="Li L.F."/>
            <person name="Wei W."/>
            <person name="Gao Y.C."/>
            <person name="Liu J.Z."/>
            <person name="Shao H.Z."/>
            <person name="Wang X."/>
            <person name="Wang C.C."/>
            <person name="Yang T.C."/>
            <person name="Huo Q.B."/>
            <person name="Li W."/>
            <person name="Chen H.Y."/>
            <person name="Chen S.E."/>
            <person name="Zhou L.G."/>
            <person name="Ni X.B."/>
            <person name="Tian J.H."/>
            <person name="Sheng Y."/>
            <person name="Liu T."/>
            <person name="Pan Y.S."/>
            <person name="Xia L.Y."/>
            <person name="Li J."/>
            <person name="Zhao F."/>
            <person name="Cao W.C."/>
        </authorList>
    </citation>
    <scope>NUCLEOTIDE SEQUENCE [LARGE SCALE GENOMIC DNA]</scope>
    <source>
        <strain evidence="1">Iper-2018</strain>
    </source>
</reference>
<accession>A0AC60P5A0</accession>
<feature type="non-terminal residue" evidence="1">
    <location>
        <position position="75"/>
    </location>
</feature>
<protein>
    <submittedName>
        <fullName evidence="1">Uncharacterized protein</fullName>
    </submittedName>
</protein>
<sequence length="75" mass="8303">NEGFLDVSIKVDVTFGPRESSLRVTTDAAYRQRLGGRMILRRQRAKYGSPGTLRMSPDFSLSLSLSLGGPRMDGR</sequence>
<keyword evidence="2" id="KW-1185">Reference proteome</keyword>
<organism evidence="1 2">
    <name type="scientific">Ixodes persulcatus</name>
    <name type="common">Taiga tick</name>
    <dbReference type="NCBI Taxonomy" id="34615"/>
    <lineage>
        <taxon>Eukaryota</taxon>
        <taxon>Metazoa</taxon>
        <taxon>Ecdysozoa</taxon>
        <taxon>Arthropoda</taxon>
        <taxon>Chelicerata</taxon>
        <taxon>Arachnida</taxon>
        <taxon>Acari</taxon>
        <taxon>Parasitiformes</taxon>
        <taxon>Ixodida</taxon>
        <taxon>Ixodoidea</taxon>
        <taxon>Ixodidae</taxon>
        <taxon>Ixodinae</taxon>
        <taxon>Ixodes</taxon>
    </lineage>
</organism>
<dbReference type="EMBL" id="JABSTQ010011164">
    <property type="protein sequence ID" value="KAG0414610.1"/>
    <property type="molecule type" value="Genomic_DNA"/>
</dbReference>
<evidence type="ECO:0000313" key="1">
    <source>
        <dbReference type="EMBL" id="KAG0414610.1"/>
    </source>
</evidence>
<gene>
    <name evidence="1" type="ORF">HPB47_008241</name>
</gene>
<comment type="caution">
    <text evidence="1">The sequence shown here is derived from an EMBL/GenBank/DDBJ whole genome shotgun (WGS) entry which is preliminary data.</text>
</comment>
<dbReference type="Proteomes" id="UP000805193">
    <property type="component" value="Unassembled WGS sequence"/>
</dbReference>